<keyword evidence="2" id="KW-0808">Transferase</keyword>
<keyword evidence="7" id="KW-1185">Reference proteome</keyword>
<feature type="compositionally biased region" description="Basic and acidic residues" evidence="4">
    <location>
        <begin position="35"/>
        <end position="60"/>
    </location>
</feature>
<reference evidence="6 7" key="1">
    <citation type="submission" date="2018-04" db="EMBL/GenBank/DDBJ databases">
        <authorList>
            <person name="Zhang X."/>
            <person name="Yuan J."/>
            <person name="Li F."/>
            <person name="Xiang J."/>
        </authorList>
    </citation>
    <scope>NUCLEOTIDE SEQUENCE [LARGE SCALE GENOMIC DNA]</scope>
    <source>
        <tissue evidence="6">Muscle</tissue>
    </source>
</reference>
<dbReference type="Pfam" id="PF00757">
    <property type="entry name" value="Furin-like"/>
    <property type="match status" value="1"/>
</dbReference>
<accession>A0A423SS87</accession>
<dbReference type="GO" id="GO:0004713">
    <property type="term" value="F:protein tyrosine kinase activity"/>
    <property type="evidence" value="ECO:0007669"/>
    <property type="project" value="UniProtKB-KW"/>
</dbReference>
<proteinExistence type="predicted"/>
<keyword evidence="6" id="KW-0675">Receptor</keyword>
<protein>
    <submittedName>
        <fullName evidence="6">Insulin receptor</fullName>
    </submittedName>
</protein>
<dbReference type="AlphaFoldDB" id="A0A423SS87"/>
<dbReference type="InterPro" id="IPR017896">
    <property type="entry name" value="4Fe4S_Fe-S-bd"/>
</dbReference>
<dbReference type="GO" id="GO:0016020">
    <property type="term" value="C:membrane"/>
    <property type="evidence" value="ECO:0007669"/>
    <property type="project" value="UniProtKB-SubCell"/>
</dbReference>
<feature type="region of interest" description="Disordered" evidence="4">
    <location>
        <begin position="33"/>
        <end position="134"/>
    </location>
</feature>
<dbReference type="InterPro" id="IPR036941">
    <property type="entry name" value="Rcpt_L-dom_sf"/>
</dbReference>
<keyword evidence="2" id="KW-0829">Tyrosine-protein kinase</keyword>
<dbReference type="Proteomes" id="UP000283509">
    <property type="component" value="Unassembled WGS sequence"/>
</dbReference>
<feature type="region of interest" description="Disordered" evidence="4">
    <location>
        <begin position="256"/>
        <end position="363"/>
    </location>
</feature>
<evidence type="ECO:0000313" key="6">
    <source>
        <dbReference type="EMBL" id="ROT67026.1"/>
    </source>
</evidence>
<feature type="compositionally biased region" description="Low complexity" evidence="4">
    <location>
        <begin position="321"/>
        <end position="340"/>
    </location>
</feature>
<evidence type="ECO:0000256" key="2">
    <source>
        <dbReference type="ARBA" id="ARBA00023137"/>
    </source>
</evidence>
<comment type="subcellular location">
    <subcellularLocation>
        <location evidence="1">Membrane</location>
        <topology evidence="1">Single-pass type I membrane protein</topology>
    </subcellularLocation>
</comment>
<dbReference type="PROSITE" id="PS51379">
    <property type="entry name" value="4FE4S_FER_2"/>
    <property type="match status" value="1"/>
</dbReference>
<dbReference type="SUPFAM" id="SSF52058">
    <property type="entry name" value="L domain-like"/>
    <property type="match status" value="1"/>
</dbReference>
<dbReference type="EMBL" id="QCYY01002864">
    <property type="protein sequence ID" value="ROT67026.1"/>
    <property type="molecule type" value="Genomic_DNA"/>
</dbReference>
<evidence type="ECO:0000256" key="1">
    <source>
        <dbReference type="ARBA" id="ARBA00004479"/>
    </source>
</evidence>
<gene>
    <name evidence="6" type="ORF">C7M84_014913</name>
</gene>
<evidence type="ECO:0000256" key="3">
    <source>
        <dbReference type="ARBA" id="ARBA00023180"/>
    </source>
</evidence>
<feature type="compositionally biased region" description="Polar residues" evidence="4">
    <location>
        <begin position="285"/>
        <end position="301"/>
    </location>
</feature>
<comment type="caution">
    <text evidence="6">The sequence shown here is derived from an EMBL/GenBank/DDBJ whole genome shotgun (WGS) entry which is preliminary data.</text>
</comment>
<feature type="domain" description="4Fe-4S ferredoxin-type" evidence="5">
    <location>
        <begin position="432"/>
        <end position="461"/>
    </location>
</feature>
<organism evidence="6 7">
    <name type="scientific">Penaeus vannamei</name>
    <name type="common">Whiteleg shrimp</name>
    <name type="synonym">Litopenaeus vannamei</name>
    <dbReference type="NCBI Taxonomy" id="6689"/>
    <lineage>
        <taxon>Eukaryota</taxon>
        <taxon>Metazoa</taxon>
        <taxon>Ecdysozoa</taxon>
        <taxon>Arthropoda</taxon>
        <taxon>Crustacea</taxon>
        <taxon>Multicrustacea</taxon>
        <taxon>Malacostraca</taxon>
        <taxon>Eumalacostraca</taxon>
        <taxon>Eucarida</taxon>
        <taxon>Decapoda</taxon>
        <taxon>Dendrobranchiata</taxon>
        <taxon>Penaeoidea</taxon>
        <taxon>Penaeidae</taxon>
        <taxon>Penaeus</taxon>
    </lineage>
</organism>
<evidence type="ECO:0000256" key="4">
    <source>
        <dbReference type="SAM" id="MobiDB-lite"/>
    </source>
</evidence>
<sequence length="656" mass="70081">MAAFDGSANTSNSTLDFPAACFSADCSPGGCCHGGGERGRPEGKHDVNRKRPEKAQEARGKGIVLAPTERRASKCSENTSGSRNDDKASSGSLCLADDAEEGEARVPSAAESPGNAPPPGVGSPAPLVCTPSKSRVDGTREIPAMAFLRTDASDVYSCLLAQVLSRGRPRTPSTQRNTAEALATPARASAGLPFGDRCPCDPSAVCLTRGRTEASRQNFVDRTTFFSVRAVRSACKSAPPSPVSPGPSKIAFCPAGSGSSAAMTDSRRPATQPAFPRVPECFNPETPTEGVQSAGTTTGRTSARDTKAGMTSARSPTAGEASTRSTTAGRTSTRSPTTGRTSKERTSSGRKSPGRKRKTTLPHPGVLTELALMNLPASSKTPLGWWFLSRRRLPKASGRGLLAWCLWVGVWASLLVGGASVIPSSNTTFALQKYQADRARCLGPGRCDETCPPDFYKHEDNGCLTEEECLNLHQLLYHTSEGNYCVIACPKHYETEGNTCRKSEDWKTWSFPELVEITEFLLVYRARPEVPGAALPQPERHPGSVRHQGYALIVYGVNDLEVIGLYSLTRILRGSVRIQNNFHLCYVHTRTCWDSDAERHVIGSGFKDEGLSVTSSPPPQEVHTGGGAAIYGRFRVRAETLFSSAVVVTELKPSSG</sequence>
<dbReference type="InterPro" id="IPR006211">
    <property type="entry name" value="Furin-like_Cys-rich_dom"/>
</dbReference>
<dbReference type="OrthoDB" id="10491788at2759"/>
<dbReference type="Gene3D" id="3.80.20.20">
    <property type="entry name" value="Receptor L-domain"/>
    <property type="match status" value="1"/>
</dbReference>
<keyword evidence="2" id="KW-0418">Kinase</keyword>
<evidence type="ECO:0000259" key="5">
    <source>
        <dbReference type="PROSITE" id="PS51379"/>
    </source>
</evidence>
<dbReference type="InterPro" id="IPR000494">
    <property type="entry name" value="Rcpt_L-dom"/>
</dbReference>
<keyword evidence="3" id="KW-0325">Glycoprotein</keyword>
<dbReference type="STRING" id="6689.A0A423SS87"/>
<reference evidence="6 7" key="2">
    <citation type="submission" date="2019-01" db="EMBL/GenBank/DDBJ databases">
        <title>The decoding of complex shrimp genome reveals the adaptation for benthos swimmer, frequently molting mechanism and breeding impact on genome.</title>
        <authorList>
            <person name="Sun Y."/>
            <person name="Gao Y."/>
            <person name="Yu Y."/>
        </authorList>
    </citation>
    <scope>NUCLEOTIDE SEQUENCE [LARGE SCALE GENOMIC DNA]</scope>
    <source>
        <tissue evidence="6">Muscle</tissue>
    </source>
</reference>
<name>A0A423SS87_PENVA</name>
<dbReference type="Pfam" id="PF01030">
    <property type="entry name" value="Recep_L_domain"/>
    <property type="match status" value="1"/>
</dbReference>
<evidence type="ECO:0000313" key="7">
    <source>
        <dbReference type="Proteomes" id="UP000283509"/>
    </source>
</evidence>